<dbReference type="PRINTS" id="PR00811">
    <property type="entry name" value="BCTERIALGSPD"/>
</dbReference>
<dbReference type="RefSeq" id="WP_169930564.1">
    <property type="nucleotide sequence ID" value="NZ_PIPR01000001.1"/>
</dbReference>
<name>A0A7Z6ZVH8_9GAMM</name>
<evidence type="ECO:0000256" key="2">
    <source>
        <dbReference type="ARBA" id="ARBA00023136"/>
    </source>
</evidence>
<evidence type="ECO:0000256" key="3">
    <source>
        <dbReference type="ARBA" id="ARBA00023237"/>
    </source>
</evidence>
<evidence type="ECO:0000256" key="5">
    <source>
        <dbReference type="SAM" id="SignalP"/>
    </source>
</evidence>
<organism evidence="7 8">
    <name type="scientific">Pseudidiomarina aestuarii</name>
    <dbReference type="NCBI Taxonomy" id="624146"/>
    <lineage>
        <taxon>Bacteria</taxon>
        <taxon>Pseudomonadati</taxon>
        <taxon>Pseudomonadota</taxon>
        <taxon>Gammaproteobacteria</taxon>
        <taxon>Alteromonadales</taxon>
        <taxon>Idiomarinaceae</taxon>
        <taxon>Pseudidiomarina</taxon>
    </lineage>
</organism>
<keyword evidence="8" id="KW-1185">Reference proteome</keyword>
<feature type="compositionally biased region" description="Low complexity" evidence="4">
    <location>
        <begin position="180"/>
        <end position="196"/>
    </location>
</feature>
<dbReference type="Pfam" id="PF00263">
    <property type="entry name" value="Secretin"/>
    <property type="match status" value="1"/>
</dbReference>
<dbReference type="Gene3D" id="3.30.1370.130">
    <property type="match status" value="1"/>
</dbReference>
<comment type="caution">
    <text evidence="7">The sequence shown here is derived from an EMBL/GenBank/DDBJ whole genome shotgun (WGS) entry which is preliminary data.</text>
</comment>
<feature type="region of interest" description="Disordered" evidence="4">
    <location>
        <begin position="161"/>
        <end position="222"/>
    </location>
</feature>
<dbReference type="GO" id="GO:0015627">
    <property type="term" value="C:type II protein secretion system complex"/>
    <property type="evidence" value="ECO:0007669"/>
    <property type="project" value="TreeGrafter"/>
</dbReference>
<dbReference type="GO" id="GO:0009306">
    <property type="term" value="P:protein secretion"/>
    <property type="evidence" value="ECO:0007669"/>
    <property type="project" value="InterPro"/>
</dbReference>
<dbReference type="PANTHER" id="PTHR30332:SF17">
    <property type="entry name" value="TYPE IV PILIATION SYSTEM PROTEIN DR_0774-RELATED"/>
    <property type="match status" value="1"/>
</dbReference>
<feature type="compositionally biased region" description="Low complexity" evidence="4">
    <location>
        <begin position="161"/>
        <end position="173"/>
    </location>
</feature>
<accession>A0A7Z6ZVH8</accession>
<evidence type="ECO:0000256" key="4">
    <source>
        <dbReference type="SAM" id="MobiDB-lite"/>
    </source>
</evidence>
<feature type="compositionally biased region" description="Low complexity" evidence="4">
    <location>
        <begin position="203"/>
        <end position="222"/>
    </location>
</feature>
<evidence type="ECO:0000259" key="6">
    <source>
        <dbReference type="SMART" id="SM00965"/>
    </source>
</evidence>
<keyword evidence="3" id="KW-0998">Cell outer membrane</keyword>
<keyword evidence="1" id="KW-0813">Transport</keyword>
<evidence type="ECO:0000313" key="7">
    <source>
        <dbReference type="EMBL" id="RUO41835.1"/>
    </source>
</evidence>
<dbReference type="InterPro" id="IPR013358">
    <property type="entry name" value="Pilus_biogenesis_MshL"/>
</dbReference>
<dbReference type="PROSITE" id="PS51257">
    <property type="entry name" value="PROKAR_LIPOPROTEIN"/>
    <property type="match status" value="1"/>
</dbReference>
<keyword evidence="5" id="KW-0732">Signal</keyword>
<dbReference type="PANTHER" id="PTHR30332">
    <property type="entry name" value="PROBABLE GENERAL SECRETION PATHWAY PROTEIN D"/>
    <property type="match status" value="1"/>
</dbReference>
<sequence>MRLLTYTLIILLLTACAYSPDRKPAELQRALESGTQSTQSKVRPPLPDSVRAAIQGSRDNQLQAQGAALLAEPRFSVSANNVSAPDFFAGLAADSPYNIVLHPDVSGTITVSLKDVTLQETLAVVSDIYGYDIRQENRMIRVFPSGLRSETFTFDYLSMQRSGSSSTSISNGGVRENDRNTTNQGTNTNVNNRNLGNEGGGNNNQNISGQQANGSSISSSSSTDFWGDIEQIIKGIIGEGEGRRVVSAPQAGLITVTALPQELRAVGEFLANAQERLQRQVILEARIVEVSLNDDYQQGINWSDLFRIGNATGTIGFSGSAIAAPNGVFGMSLDVGDFSGVLNLLQTQGNVQVLSNPRISASNNQKAVIKIGEDEYFVTNVSTTTVTGTATTSTPNVELTPFFSGISLDITPQISDSQTVTLHVHPSVVQTTAQERVVKLQDDTLVLPLAQSNIRESDTIVTARNGEVVVLGGLMQSNYTESETKAPLLGDVPVLGNLFKNKQRRETKKELVILIRPIIVGADSWNTELERSSDLLKQWYGN</sequence>
<dbReference type="InterPro" id="IPR004846">
    <property type="entry name" value="T2SS/T3SS_dom"/>
</dbReference>
<dbReference type="SMART" id="SM00965">
    <property type="entry name" value="STN"/>
    <property type="match status" value="1"/>
</dbReference>
<dbReference type="GO" id="GO:0019867">
    <property type="term" value="C:outer membrane"/>
    <property type="evidence" value="ECO:0007669"/>
    <property type="project" value="InterPro"/>
</dbReference>
<dbReference type="AlphaFoldDB" id="A0A7Z6ZVH8"/>
<dbReference type="EMBL" id="PIPR01000001">
    <property type="protein sequence ID" value="RUO41835.1"/>
    <property type="molecule type" value="Genomic_DNA"/>
</dbReference>
<feature type="domain" description="Secretin/TonB short N-terminal" evidence="6">
    <location>
        <begin position="97"/>
        <end position="145"/>
    </location>
</feature>
<dbReference type="InterPro" id="IPR011662">
    <property type="entry name" value="Secretin/TonB_short_N"/>
</dbReference>
<dbReference type="NCBIfam" id="TIGR02519">
    <property type="entry name" value="pilus_MshL"/>
    <property type="match status" value="1"/>
</dbReference>
<dbReference type="InterPro" id="IPR011514">
    <property type="entry name" value="Secretin_N_2"/>
</dbReference>
<protein>
    <submittedName>
        <fullName evidence="7">Pilus (MSHA type) biogenesis protein MshL</fullName>
    </submittedName>
</protein>
<feature type="signal peptide" evidence="5">
    <location>
        <begin position="1"/>
        <end position="17"/>
    </location>
</feature>
<evidence type="ECO:0000256" key="1">
    <source>
        <dbReference type="ARBA" id="ARBA00022448"/>
    </source>
</evidence>
<dbReference type="InterPro" id="IPR001775">
    <property type="entry name" value="GspD/PilQ"/>
</dbReference>
<dbReference type="Pfam" id="PF07655">
    <property type="entry name" value="Secretin_N_2"/>
    <property type="match status" value="1"/>
</dbReference>
<reference evidence="8" key="1">
    <citation type="journal article" date="2018" name="Front. Microbiol.">
        <title>Genome-Based Analysis Reveals the Taxonomy and Diversity of the Family Idiomarinaceae.</title>
        <authorList>
            <person name="Liu Y."/>
            <person name="Lai Q."/>
            <person name="Shao Z."/>
        </authorList>
    </citation>
    <scope>NUCLEOTIDE SEQUENCE [LARGE SCALE GENOMIC DNA]</scope>
    <source>
        <strain evidence="8">KYW314</strain>
    </source>
</reference>
<keyword evidence="2" id="KW-0472">Membrane</keyword>
<feature type="region of interest" description="Disordered" evidence="4">
    <location>
        <begin position="27"/>
        <end position="47"/>
    </location>
</feature>
<dbReference type="Proteomes" id="UP000287766">
    <property type="component" value="Unassembled WGS sequence"/>
</dbReference>
<proteinExistence type="predicted"/>
<dbReference type="InterPro" id="IPR050810">
    <property type="entry name" value="Bact_Secretion_Sys_Channel"/>
</dbReference>
<gene>
    <name evidence="7" type="ORF">CWE22_06690</name>
</gene>
<dbReference type="GO" id="GO:0009297">
    <property type="term" value="P:pilus assembly"/>
    <property type="evidence" value="ECO:0007669"/>
    <property type="project" value="InterPro"/>
</dbReference>
<evidence type="ECO:0000313" key="8">
    <source>
        <dbReference type="Proteomes" id="UP000287766"/>
    </source>
</evidence>
<feature type="chain" id="PRO_5031542717" evidence="5">
    <location>
        <begin position="18"/>
        <end position="542"/>
    </location>
</feature>